<feature type="region of interest" description="Disordered" evidence="7">
    <location>
        <begin position="1100"/>
        <end position="1123"/>
    </location>
</feature>
<dbReference type="GO" id="GO:0045944">
    <property type="term" value="P:positive regulation of transcription by RNA polymerase II"/>
    <property type="evidence" value="ECO:0007669"/>
    <property type="project" value="UniProtKB-ARBA"/>
</dbReference>
<reference evidence="10" key="1">
    <citation type="submission" date="2020-05" db="UniProtKB">
        <authorList>
            <consortium name="EnsemblMetazoa"/>
        </authorList>
    </citation>
    <scope>IDENTIFICATION</scope>
    <source>
        <strain evidence="10">FUMOZ</strain>
    </source>
</reference>
<feature type="region of interest" description="Disordered" evidence="7">
    <location>
        <begin position="740"/>
        <end position="819"/>
    </location>
</feature>
<feature type="region of interest" description="Disordered" evidence="7">
    <location>
        <begin position="1061"/>
        <end position="1087"/>
    </location>
</feature>
<comment type="subcellular location">
    <subcellularLocation>
        <location evidence="1">Nucleus</location>
    </subcellularLocation>
</comment>
<keyword evidence="3" id="KW-0805">Transcription regulation</keyword>
<feature type="domain" description="PAS" evidence="8">
    <location>
        <begin position="386"/>
        <end position="441"/>
    </location>
</feature>
<feature type="compositionally biased region" description="Low complexity" evidence="7">
    <location>
        <begin position="1061"/>
        <end position="1077"/>
    </location>
</feature>
<feature type="region of interest" description="Disordered" evidence="7">
    <location>
        <begin position="220"/>
        <end position="248"/>
    </location>
</feature>
<feature type="compositionally biased region" description="Low complexity" evidence="7">
    <location>
        <begin position="1136"/>
        <end position="1154"/>
    </location>
</feature>
<feature type="compositionally biased region" description="Basic residues" evidence="7">
    <location>
        <begin position="763"/>
        <end position="776"/>
    </location>
</feature>
<dbReference type="VEuPathDB" id="VectorBase:AFUN005600"/>
<dbReference type="SUPFAM" id="SSF55785">
    <property type="entry name" value="PYP-like sensor domain (PAS domain)"/>
    <property type="match status" value="2"/>
</dbReference>
<feature type="compositionally biased region" description="Polar residues" evidence="7">
    <location>
        <begin position="789"/>
        <end position="798"/>
    </location>
</feature>
<dbReference type="InterPro" id="IPR013655">
    <property type="entry name" value="PAS_fold_3"/>
</dbReference>
<feature type="compositionally biased region" description="Polar residues" evidence="7">
    <location>
        <begin position="1155"/>
        <end position="1171"/>
    </location>
</feature>
<dbReference type="InterPro" id="IPR001610">
    <property type="entry name" value="PAC"/>
</dbReference>
<organism evidence="10">
    <name type="scientific">Anopheles funestus</name>
    <name type="common">African malaria mosquito</name>
    <dbReference type="NCBI Taxonomy" id="62324"/>
    <lineage>
        <taxon>Eukaryota</taxon>
        <taxon>Metazoa</taxon>
        <taxon>Ecdysozoa</taxon>
        <taxon>Arthropoda</taxon>
        <taxon>Hexapoda</taxon>
        <taxon>Insecta</taxon>
        <taxon>Pterygota</taxon>
        <taxon>Neoptera</taxon>
        <taxon>Endopterygota</taxon>
        <taxon>Diptera</taxon>
        <taxon>Nematocera</taxon>
        <taxon>Culicoidea</taxon>
        <taxon>Culicidae</taxon>
        <taxon>Anophelinae</taxon>
        <taxon>Anopheles</taxon>
    </lineage>
</organism>
<dbReference type="SMART" id="SM00086">
    <property type="entry name" value="PAC"/>
    <property type="match status" value="1"/>
</dbReference>
<evidence type="ECO:0000256" key="3">
    <source>
        <dbReference type="ARBA" id="ARBA00023015"/>
    </source>
</evidence>
<dbReference type="VEuPathDB" id="VectorBase:AFUN2_001242"/>
<feature type="region of interest" description="Disordered" evidence="7">
    <location>
        <begin position="568"/>
        <end position="588"/>
    </location>
</feature>
<dbReference type="PANTHER" id="PTHR23043">
    <property type="entry name" value="HYPOXIA-INDUCIBLE FACTOR 1 ALPHA"/>
    <property type="match status" value="1"/>
</dbReference>
<dbReference type="STRING" id="62324.A0A182RH88"/>
<dbReference type="PROSITE" id="PS50888">
    <property type="entry name" value="BHLH"/>
    <property type="match status" value="1"/>
</dbReference>
<dbReference type="GO" id="GO:0000981">
    <property type="term" value="F:DNA-binding transcription factor activity, RNA polymerase II-specific"/>
    <property type="evidence" value="ECO:0007669"/>
    <property type="project" value="TreeGrafter"/>
</dbReference>
<evidence type="ECO:0000256" key="1">
    <source>
        <dbReference type="ARBA" id="ARBA00004123"/>
    </source>
</evidence>
<sequence>MKEKSKNAARSRREKENAEFLELAKLLPLPSAITSQLDKASIIRLTTSYLKMRAVFPEGLGDAWGSQHIPNNPRDLAIKELGSHLLQTLDGFIFVVAPDGKIMYISETASVHLGLSQVELTGNSIYEYIHNYDQDEMTSVLSLQPNMFVPPAPAAGTEPSGTGPLLSSTPHSTIAHPGTNASDTAISPFASLLHPGGGDFPPQSLASSVTSTAAIGGTLGQAGPPSLSPNDMQTAMHHQQQPHMGGTGDHSPLGTGNPPTYGTGTVGYGMHHPQQSHNYHNHHHGHYHHHHHHHSYGQHHLSQTIEIERTFFLRMKCVLAKRNAGLTTSGYKVIHCSGYLKARIYPGDATYGDGHSCIQNLGLVAVGHSLPPSAITEIKLYQNMFMFRASMDLKLIFLDAKVAQLTGYEPQDLIEKTLYQYVHAADILHMRYSHQVLMYKGQVTTKYYRFLTKGGGWAWVQSYATVVHNTRSSRPHCIVSVNYVLSDQEAQDLLLNEVQQPQHTGSTQHQTSPNVKPEANATGGVGGAGNANKERNHGEPATALAATITPVSGLTSGVPAHMSPIGGTVVGGNATGRRSSLQSLQPSHQASMSYNSLMMGKDLQDHHLQQQQQQSQQQHQQHQQHQQQQHSSFIQLSSLDDDASLGPIPGAPSACLVTHPGSSMPSAHDDYELQLQYSTGGTHQESNTPSTGYCMNAAPTGGMLDGHAGSRGVADGSDAFLEPYYDQFYGGYDSRQDPISLRPFSASSNSCSSSEGEGTLAQHHQHHNQQHHHSQQHHLQQQQPPPSYDSMSNNTLSMSGGGTGVLRQHVGTGTDQSYGDLHLENHYAPTNGHQHQQHHHQQHNLEQHPHMNGTVGNGTTTFLYDASPATLDGSTSSASPFDGISQQQPFEHQHTLHHLGPATHQQHFRQHELQLGGAPLVSTSGMLGMESPARRTVGDREEPTGDTGASKSSKLPNHPVVSTNANGNNNSTIGNGCTVNGNNGGNPTNSSIPLQATNNGSNRITNSSIIISNASSTECNHGDTNGGGVVTINVNLNHMHNHSNNNSTGNNHLLTSNNNDHNAAINNNNNTNSNNNNLHSAKGYGTGVGVGSDVRSVGMESKKPTVATRNQANRQQHHYSDTYGLPHYTSVIVESTSTTSAGSSTASTTTTTTTNNNKQLSSSEYIPQQCT</sequence>
<dbReference type="FunFam" id="4.10.280.10:FF:000007">
    <property type="entry name" value="single-minded homolog 1 isoform X1"/>
    <property type="match status" value="1"/>
</dbReference>
<dbReference type="EnsemblMetazoa" id="AFUN005600-RA">
    <property type="protein sequence ID" value="AFUN005600-PA"/>
    <property type="gene ID" value="AFUN005600"/>
</dbReference>
<evidence type="ECO:0000256" key="4">
    <source>
        <dbReference type="ARBA" id="ARBA00023125"/>
    </source>
</evidence>
<dbReference type="PROSITE" id="PS50112">
    <property type="entry name" value="PAS"/>
    <property type="match status" value="2"/>
</dbReference>
<evidence type="ECO:0000256" key="6">
    <source>
        <dbReference type="ARBA" id="ARBA00023242"/>
    </source>
</evidence>
<feature type="compositionally biased region" description="Low complexity" evidence="7">
    <location>
        <begin position="745"/>
        <end position="754"/>
    </location>
</feature>
<dbReference type="GO" id="GO:0000977">
    <property type="term" value="F:RNA polymerase II transcription regulatory region sequence-specific DNA binding"/>
    <property type="evidence" value="ECO:0007669"/>
    <property type="project" value="TreeGrafter"/>
</dbReference>
<dbReference type="Pfam" id="PF08447">
    <property type="entry name" value="PAS_3"/>
    <property type="match status" value="1"/>
</dbReference>
<feature type="region of interest" description="Disordered" evidence="7">
    <location>
        <begin position="1136"/>
        <end position="1171"/>
    </location>
</feature>
<dbReference type="GO" id="GO:0005634">
    <property type="term" value="C:nucleus"/>
    <property type="evidence" value="ECO:0007669"/>
    <property type="project" value="UniProtKB-SubCell"/>
</dbReference>
<keyword evidence="4" id="KW-0238">DNA-binding</keyword>
<dbReference type="SMART" id="SM00091">
    <property type="entry name" value="PAS"/>
    <property type="match status" value="2"/>
</dbReference>
<feature type="compositionally biased region" description="Basic and acidic residues" evidence="7">
    <location>
        <begin position="932"/>
        <end position="943"/>
    </location>
</feature>
<dbReference type="InterPro" id="IPR013767">
    <property type="entry name" value="PAS_fold"/>
</dbReference>
<accession>A0A182RH88</accession>
<dbReference type="GO" id="GO:0046983">
    <property type="term" value="F:protein dimerization activity"/>
    <property type="evidence" value="ECO:0007669"/>
    <property type="project" value="InterPro"/>
</dbReference>
<dbReference type="Gene3D" id="4.10.280.10">
    <property type="entry name" value="Helix-loop-helix DNA-binding domain"/>
    <property type="match status" value="1"/>
</dbReference>
<dbReference type="GO" id="GO:0045165">
    <property type="term" value="P:cell fate commitment"/>
    <property type="evidence" value="ECO:0007669"/>
    <property type="project" value="UniProtKB-ARBA"/>
</dbReference>
<evidence type="ECO:0000259" key="9">
    <source>
        <dbReference type="PROSITE" id="PS50888"/>
    </source>
</evidence>
<dbReference type="Gene3D" id="3.30.450.20">
    <property type="entry name" value="PAS domain"/>
    <property type="match status" value="3"/>
</dbReference>
<evidence type="ECO:0000256" key="2">
    <source>
        <dbReference type="ARBA" id="ARBA00022737"/>
    </source>
</evidence>
<feature type="compositionally biased region" description="Low complexity" evidence="7">
    <location>
        <begin position="963"/>
        <end position="989"/>
    </location>
</feature>
<evidence type="ECO:0000256" key="5">
    <source>
        <dbReference type="ARBA" id="ARBA00023163"/>
    </source>
</evidence>
<dbReference type="CDD" id="cd00130">
    <property type="entry name" value="PAS"/>
    <property type="match status" value="2"/>
</dbReference>
<evidence type="ECO:0008006" key="11">
    <source>
        <dbReference type="Google" id="ProtNLM"/>
    </source>
</evidence>
<feature type="region of interest" description="Disordered" evidence="7">
    <location>
        <begin position="605"/>
        <end position="632"/>
    </location>
</feature>
<dbReference type="InterPro" id="IPR000014">
    <property type="entry name" value="PAS"/>
</dbReference>
<feature type="compositionally biased region" description="Polar residues" evidence="7">
    <location>
        <begin position="228"/>
        <end position="242"/>
    </location>
</feature>
<feature type="compositionally biased region" description="Low complexity" evidence="7">
    <location>
        <begin position="609"/>
        <end position="631"/>
    </location>
</feature>
<evidence type="ECO:0000256" key="7">
    <source>
        <dbReference type="SAM" id="MobiDB-lite"/>
    </source>
</evidence>
<dbReference type="InterPro" id="IPR035965">
    <property type="entry name" value="PAS-like_dom_sf"/>
</dbReference>
<feature type="region of interest" description="Disordered" evidence="7">
    <location>
        <begin position="501"/>
        <end position="536"/>
    </location>
</feature>
<dbReference type="SMART" id="SM00353">
    <property type="entry name" value="HLH"/>
    <property type="match status" value="1"/>
</dbReference>
<dbReference type="Pfam" id="PF23171">
    <property type="entry name" value="bHLH_HIF1A"/>
    <property type="match status" value="1"/>
</dbReference>
<keyword evidence="5" id="KW-0804">Transcription</keyword>
<dbReference type="SUPFAM" id="SSF47459">
    <property type="entry name" value="HLH, helix-loop-helix DNA-binding domain"/>
    <property type="match status" value="1"/>
</dbReference>
<proteinExistence type="predicted"/>
<feature type="domain" description="PAS" evidence="8">
    <location>
        <begin position="78"/>
        <end position="141"/>
    </location>
</feature>
<feature type="region of interest" description="Disordered" evidence="7">
    <location>
        <begin position="930"/>
        <end position="1001"/>
    </location>
</feature>
<feature type="compositionally biased region" description="Polar residues" evidence="7">
    <location>
        <begin position="501"/>
        <end position="514"/>
    </location>
</feature>
<name>A0A182RH88_ANOFN</name>
<feature type="compositionally biased region" description="Polar residues" evidence="7">
    <location>
        <begin position="576"/>
        <end position="588"/>
    </location>
</feature>
<evidence type="ECO:0000313" key="10">
    <source>
        <dbReference type="EnsemblMetazoa" id="AFUN005600-PA"/>
    </source>
</evidence>
<dbReference type="FunFam" id="3.30.450.20:FF:000189">
    <property type="entry name" value="AGAP000773-PA"/>
    <property type="match status" value="1"/>
</dbReference>
<dbReference type="InterPro" id="IPR036638">
    <property type="entry name" value="HLH_DNA-bd_sf"/>
</dbReference>
<protein>
    <recommendedName>
        <fullName evidence="11">Single-minded</fullName>
    </recommendedName>
</protein>
<keyword evidence="6" id="KW-0539">Nucleus</keyword>
<dbReference type="PANTHER" id="PTHR23043:SF36">
    <property type="entry name" value="PROTEIN SINGLE-MINDED"/>
    <property type="match status" value="1"/>
</dbReference>
<dbReference type="InterPro" id="IPR011598">
    <property type="entry name" value="bHLH_dom"/>
</dbReference>
<evidence type="ECO:0000259" key="8">
    <source>
        <dbReference type="PROSITE" id="PS50112"/>
    </source>
</evidence>
<dbReference type="AlphaFoldDB" id="A0A182RH88"/>
<feature type="domain" description="BHLH" evidence="9">
    <location>
        <begin position="1"/>
        <end position="53"/>
    </location>
</feature>
<keyword evidence="2" id="KW-0677">Repeat</keyword>
<dbReference type="Pfam" id="PF00989">
    <property type="entry name" value="PAS"/>
    <property type="match status" value="1"/>
</dbReference>